<keyword evidence="2" id="KW-1185">Reference proteome</keyword>
<dbReference type="Pfam" id="PF13531">
    <property type="entry name" value="SBP_bac_11"/>
    <property type="match status" value="1"/>
</dbReference>
<dbReference type="GO" id="GO:0030973">
    <property type="term" value="F:molybdate ion binding"/>
    <property type="evidence" value="ECO:0007669"/>
    <property type="project" value="TreeGrafter"/>
</dbReference>
<dbReference type="EMBL" id="WSEL01000003">
    <property type="protein sequence ID" value="MVQ30138.1"/>
    <property type="molecule type" value="Genomic_DNA"/>
</dbReference>
<dbReference type="InterPro" id="IPR050682">
    <property type="entry name" value="ModA/WtpA"/>
</dbReference>
<gene>
    <name evidence="1" type="ORF">GON04_11805</name>
</gene>
<dbReference type="PANTHER" id="PTHR30632:SF11">
    <property type="entry name" value="BLR4797 PROTEIN"/>
    <property type="match status" value="1"/>
</dbReference>
<comment type="caution">
    <text evidence="1">The sequence shown here is derived from an EMBL/GenBank/DDBJ whole genome shotgun (WGS) entry which is preliminary data.</text>
</comment>
<organism evidence="1 2">
    <name type="scientific">Ramlibacter pinisoli</name>
    <dbReference type="NCBI Taxonomy" id="2682844"/>
    <lineage>
        <taxon>Bacteria</taxon>
        <taxon>Pseudomonadati</taxon>
        <taxon>Pseudomonadota</taxon>
        <taxon>Betaproteobacteria</taxon>
        <taxon>Burkholderiales</taxon>
        <taxon>Comamonadaceae</taxon>
        <taxon>Ramlibacter</taxon>
    </lineage>
</organism>
<sequence>MNVLSGGAAAAVVKGVQAQFERETGATIQATFSAVGQMRDQLLAGSPCDLVILTKQLVAQLVASGHVAAGSDRSLGLVRTGVAVRAGAAHPAIGDHGQLAAAFRAAREIYYPDPGQATAGIHFMNVLKALGLDQELKDAFRPFPNGATAMAAMANSSEPAVIGCTQETEINYTQGVELVGSLPKEFELATDYTLGVCSGAREPELSARLAQLVAGPASAEIRRQGGFAF</sequence>
<evidence type="ECO:0000313" key="1">
    <source>
        <dbReference type="EMBL" id="MVQ30138.1"/>
    </source>
</evidence>
<reference evidence="1 2" key="1">
    <citation type="submission" date="2019-12" db="EMBL/GenBank/DDBJ databases">
        <authorList>
            <person name="Huq M.A."/>
        </authorList>
    </citation>
    <scope>NUCLEOTIDE SEQUENCE [LARGE SCALE GENOMIC DNA]</scope>
    <source>
        <strain evidence="1 2">MAH-25</strain>
    </source>
</reference>
<dbReference type="PANTHER" id="PTHR30632">
    <property type="entry name" value="MOLYBDATE-BINDING PERIPLASMIC PROTEIN"/>
    <property type="match status" value="1"/>
</dbReference>
<proteinExistence type="predicted"/>
<name>A0A6N8ITH5_9BURK</name>
<dbReference type="Proteomes" id="UP000469385">
    <property type="component" value="Unassembled WGS sequence"/>
</dbReference>
<dbReference type="SUPFAM" id="SSF53850">
    <property type="entry name" value="Periplasmic binding protein-like II"/>
    <property type="match status" value="1"/>
</dbReference>
<dbReference type="AlphaFoldDB" id="A0A6N8ITH5"/>
<dbReference type="Gene3D" id="3.40.190.10">
    <property type="entry name" value="Periplasmic binding protein-like II"/>
    <property type="match status" value="2"/>
</dbReference>
<dbReference type="GO" id="GO:0015689">
    <property type="term" value="P:molybdate ion transport"/>
    <property type="evidence" value="ECO:0007669"/>
    <property type="project" value="TreeGrafter"/>
</dbReference>
<accession>A0A6N8ITH5</accession>
<evidence type="ECO:0000313" key="2">
    <source>
        <dbReference type="Proteomes" id="UP000469385"/>
    </source>
</evidence>
<protein>
    <submittedName>
        <fullName evidence="1">ABC transporter substrate-binding protein</fullName>
    </submittedName>
</protein>